<dbReference type="Proteomes" id="UP001603418">
    <property type="component" value="Unassembled WGS sequence"/>
</dbReference>
<comment type="caution">
    <text evidence="2">The sequence shown here is derived from an EMBL/GenBank/DDBJ whole genome shotgun (WGS) entry which is preliminary data.</text>
</comment>
<dbReference type="Gene3D" id="1.10.260.40">
    <property type="entry name" value="lambda repressor-like DNA-binding domains"/>
    <property type="match status" value="1"/>
</dbReference>
<dbReference type="InterPro" id="IPR043917">
    <property type="entry name" value="DUF5753"/>
</dbReference>
<dbReference type="CDD" id="cd00093">
    <property type="entry name" value="HTH_XRE"/>
    <property type="match status" value="1"/>
</dbReference>
<gene>
    <name evidence="2" type="ORF">ACF1HC_38060</name>
</gene>
<dbReference type="Pfam" id="PF04149">
    <property type="entry name" value="DUF397"/>
    <property type="match status" value="1"/>
</dbReference>
<proteinExistence type="predicted"/>
<dbReference type="InterPro" id="IPR010982">
    <property type="entry name" value="Lambda_DNA-bd_dom_sf"/>
</dbReference>
<evidence type="ECO:0000313" key="2">
    <source>
        <dbReference type="EMBL" id="MFF9887332.1"/>
    </source>
</evidence>
<organism evidence="2 3">
    <name type="scientific">Streptomyces eurythermus</name>
    <dbReference type="NCBI Taxonomy" id="42237"/>
    <lineage>
        <taxon>Bacteria</taxon>
        <taxon>Bacillati</taxon>
        <taxon>Actinomycetota</taxon>
        <taxon>Actinomycetes</taxon>
        <taxon>Kitasatosporales</taxon>
        <taxon>Streptomycetaceae</taxon>
        <taxon>Streptomyces</taxon>
    </lineage>
</organism>
<name>A0ABW6Z9Q6_9ACTN</name>
<dbReference type="RefSeq" id="WP_063766448.1">
    <property type="nucleotide sequence ID" value="NZ_JBFACJ010000019.1"/>
</dbReference>
<evidence type="ECO:0000259" key="1">
    <source>
        <dbReference type="PROSITE" id="PS50943"/>
    </source>
</evidence>
<dbReference type="Pfam" id="PF19054">
    <property type="entry name" value="DUF5753"/>
    <property type="match status" value="1"/>
</dbReference>
<dbReference type="InterPro" id="IPR001387">
    <property type="entry name" value="Cro/C1-type_HTH"/>
</dbReference>
<evidence type="ECO:0000313" key="3">
    <source>
        <dbReference type="Proteomes" id="UP001603418"/>
    </source>
</evidence>
<feature type="domain" description="HTH cro/C1-type" evidence="1">
    <location>
        <begin position="21"/>
        <end position="73"/>
    </location>
</feature>
<accession>A0ABW6Z9Q6</accession>
<dbReference type="Pfam" id="PF13560">
    <property type="entry name" value="HTH_31"/>
    <property type="match status" value="1"/>
</dbReference>
<dbReference type="SMART" id="SM00530">
    <property type="entry name" value="HTH_XRE"/>
    <property type="match status" value="1"/>
</dbReference>
<dbReference type="InterPro" id="IPR007278">
    <property type="entry name" value="DUF397"/>
</dbReference>
<sequence length="313" mass="35602">MARRKGIDGSAGVLNLYGKELRWKREAAGLSLEKLVEGSFYGKSLLSDIERGQRRMPLDLARHVDRVLGTDGFFERHCEDVRRARKDGHAEYFSDVLELEEQALEIEEWNPRLIPGPLQLEPYIRAIVLAAYPTEPEESLAAKVAGRRSRAWLFEDKDSPENWVILHESVLWEPILPPDEMAEQLAHLVEVLRRRRTFTQLVLRNAGAHPFMASPARFMTFADAPPVMYTENMYSGQLIDDPLLVKQYSKAYGRLRATGLDTETSLRLIERAAECYRNGKQPAEVAGHFPGAALWRKSSYSNEDGGNCVEVQY</sequence>
<keyword evidence="3" id="KW-1185">Reference proteome</keyword>
<dbReference type="SUPFAM" id="SSF47413">
    <property type="entry name" value="lambda repressor-like DNA-binding domains"/>
    <property type="match status" value="1"/>
</dbReference>
<protein>
    <submittedName>
        <fullName evidence="2">Scr1 family TA system antitoxin-like transcriptional regulator</fullName>
    </submittedName>
</protein>
<dbReference type="EMBL" id="JBICBM010000028">
    <property type="protein sequence ID" value="MFF9887332.1"/>
    <property type="molecule type" value="Genomic_DNA"/>
</dbReference>
<dbReference type="PROSITE" id="PS50943">
    <property type="entry name" value="HTH_CROC1"/>
    <property type="match status" value="1"/>
</dbReference>
<reference evidence="2 3" key="1">
    <citation type="submission" date="2024-10" db="EMBL/GenBank/DDBJ databases">
        <title>The Natural Products Discovery Center: Release of the First 8490 Sequenced Strains for Exploring Actinobacteria Biosynthetic Diversity.</title>
        <authorList>
            <person name="Kalkreuter E."/>
            <person name="Kautsar S.A."/>
            <person name="Yang D."/>
            <person name="Bader C.D."/>
            <person name="Teijaro C.N."/>
            <person name="Fluegel L."/>
            <person name="Davis C.M."/>
            <person name="Simpson J.R."/>
            <person name="Lauterbach L."/>
            <person name="Steele A.D."/>
            <person name="Gui C."/>
            <person name="Meng S."/>
            <person name="Li G."/>
            <person name="Viehrig K."/>
            <person name="Ye F."/>
            <person name="Su P."/>
            <person name="Kiefer A.F."/>
            <person name="Nichols A."/>
            <person name="Cepeda A.J."/>
            <person name="Yan W."/>
            <person name="Fan B."/>
            <person name="Jiang Y."/>
            <person name="Adhikari A."/>
            <person name="Zheng C.-J."/>
            <person name="Schuster L."/>
            <person name="Cowan T.M."/>
            <person name="Smanski M.J."/>
            <person name="Chevrette M.G."/>
            <person name="De Carvalho L.P.S."/>
            <person name="Shen B."/>
        </authorList>
    </citation>
    <scope>NUCLEOTIDE SEQUENCE [LARGE SCALE GENOMIC DNA]</scope>
    <source>
        <strain evidence="2 3">NPDC013366</strain>
    </source>
</reference>